<accession>A0A0F9K5H5</accession>
<gene>
    <name evidence="1" type="ORF">LCGC14_1371020</name>
</gene>
<sequence length="62" mass="7133">MKAPNLWTLKELQQNVNDNQAHISGRWIPARPLGLDTLSNRFKLAWQVFAGKYDAVKWPGNQ</sequence>
<evidence type="ECO:0000313" key="1">
    <source>
        <dbReference type="EMBL" id="KKM77334.1"/>
    </source>
</evidence>
<organism evidence="1">
    <name type="scientific">marine sediment metagenome</name>
    <dbReference type="NCBI Taxonomy" id="412755"/>
    <lineage>
        <taxon>unclassified sequences</taxon>
        <taxon>metagenomes</taxon>
        <taxon>ecological metagenomes</taxon>
    </lineage>
</organism>
<dbReference type="AlphaFoldDB" id="A0A0F9K5H5"/>
<protein>
    <submittedName>
        <fullName evidence="1">Uncharacterized protein</fullName>
    </submittedName>
</protein>
<proteinExistence type="predicted"/>
<comment type="caution">
    <text evidence="1">The sequence shown here is derived from an EMBL/GenBank/DDBJ whole genome shotgun (WGS) entry which is preliminary data.</text>
</comment>
<dbReference type="EMBL" id="LAZR01008659">
    <property type="protein sequence ID" value="KKM77334.1"/>
    <property type="molecule type" value="Genomic_DNA"/>
</dbReference>
<reference evidence="1" key="1">
    <citation type="journal article" date="2015" name="Nature">
        <title>Complex archaea that bridge the gap between prokaryotes and eukaryotes.</title>
        <authorList>
            <person name="Spang A."/>
            <person name="Saw J.H."/>
            <person name="Jorgensen S.L."/>
            <person name="Zaremba-Niedzwiedzka K."/>
            <person name="Martijn J."/>
            <person name="Lind A.E."/>
            <person name="van Eijk R."/>
            <person name="Schleper C."/>
            <person name="Guy L."/>
            <person name="Ettema T.J."/>
        </authorList>
    </citation>
    <scope>NUCLEOTIDE SEQUENCE</scope>
</reference>
<name>A0A0F9K5H5_9ZZZZ</name>